<comment type="caution">
    <text evidence="9">The sequence shown here is derived from an EMBL/GenBank/DDBJ whole genome shotgun (WGS) entry which is preliminary data.</text>
</comment>
<dbReference type="PANTHER" id="PTHR43227:SF11">
    <property type="entry name" value="BLL4140 PROTEIN"/>
    <property type="match status" value="1"/>
</dbReference>
<name>A0A1E3A6N8_9FIRM</name>
<keyword evidence="3" id="KW-1003">Cell membrane</keyword>
<dbReference type="PANTHER" id="PTHR43227">
    <property type="entry name" value="BLL4140 PROTEIN"/>
    <property type="match status" value="1"/>
</dbReference>
<dbReference type="CDD" id="cd06261">
    <property type="entry name" value="TM_PBP2"/>
    <property type="match status" value="1"/>
</dbReference>
<feature type="transmembrane region" description="Helical" evidence="7">
    <location>
        <begin position="181"/>
        <end position="200"/>
    </location>
</feature>
<dbReference type="GO" id="GO:0005886">
    <property type="term" value="C:plasma membrane"/>
    <property type="evidence" value="ECO:0007669"/>
    <property type="project" value="UniProtKB-SubCell"/>
</dbReference>
<keyword evidence="6 7" id="KW-0472">Membrane</keyword>
<sequence>MKRKGTAEGRGGSRKRGGPVKFRRIIANWQLYVFLLPALIYFIVFCYGPMYGVQIAFKNFSPSKGIAGSPWAGLEHFKRFFNAYYFWDLIRNTLTISIYSLAVNFILPVLLALLLNEMKKGKLKSAVQTATYAPYFISAVVFCGMITTFLSPASGIINKIIEAAGGTAVNFLTTPKLFPSVYVWANAWQATGWGSIIYLATLSGVDEQLHEAAMIDGANRLQRILHINIPHLLPTMITLLIIMNAGSLLSVGYEKLLLLQNPLNTETSEVISTYVYQAGLVNAQYSFATAVGLFNSVINLIILILVNTLSRRISDTSLW</sequence>
<organism evidence="9 10">
    <name type="scientific">Eisenbergiella tayi</name>
    <dbReference type="NCBI Taxonomy" id="1432052"/>
    <lineage>
        <taxon>Bacteria</taxon>
        <taxon>Bacillati</taxon>
        <taxon>Bacillota</taxon>
        <taxon>Clostridia</taxon>
        <taxon>Lachnospirales</taxon>
        <taxon>Lachnospiraceae</taxon>
        <taxon>Eisenbergiella</taxon>
    </lineage>
</organism>
<reference evidence="9 10" key="1">
    <citation type="submission" date="2016-07" db="EMBL/GenBank/DDBJ databases">
        <title>Characterization of isolates of Eisenbergiella tayi derived from blood cultures, using whole genome sequencing.</title>
        <authorList>
            <person name="Burdz T."/>
            <person name="Wiebe D."/>
            <person name="Huynh C."/>
            <person name="Bernard K."/>
        </authorList>
    </citation>
    <scope>NUCLEOTIDE SEQUENCE [LARGE SCALE GENOMIC DNA]</scope>
    <source>
        <strain evidence="9 10">NML 110608</strain>
    </source>
</reference>
<accession>A0A1E3A6N8</accession>
<dbReference type="SUPFAM" id="SSF161098">
    <property type="entry name" value="MetI-like"/>
    <property type="match status" value="1"/>
</dbReference>
<proteinExistence type="inferred from homology"/>
<evidence type="ECO:0000256" key="4">
    <source>
        <dbReference type="ARBA" id="ARBA00022692"/>
    </source>
</evidence>
<comment type="subcellular location">
    <subcellularLocation>
        <location evidence="1 7">Cell membrane</location>
        <topology evidence="1 7">Multi-pass membrane protein</topology>
    </subcellularLocation>
</comment>
<dbReference type="Gene3D" id="1.10.3720.10">
    <property type="entry name" value="MetI-like"/>
    <property type="match status" value="1"/>
</dbReference>
<evidence type="ECO:0000256" key="5">
    <source>
        <dbReference type="ARBA" id="ARBA00022989"/>
    </source>
</evidence>
<keyword evidence="4 7" id="KW-0812">Transmembrane</keyword>
<evidence type="ECO:0000313" key="9">
    <source>
        <dbReference type="EMBL" id="ODM04435.1"/>
    </source>
</evidence>
<dbReference type="AlphaFoldDB" id="A0A1E3A6N8"/>
<dbReference type="InterPro" id="IPR035906">
    <property type="entry name" value="MetI-like_sf"/>
</dbReference>
<keyword evidence="5 7" id="KW-1133">Transmembrane helix</keyword>
<evidence type="ECO:0000256" key="2">
    <source>
        <dbReference type="ARBA" id="ARBA00022448"/>
    </source>
</evidence>
<feature type="transmembrane region" description="Helical" evidence="7">
    <location>
        <begin position="232"/>
        <end position="253"/>
    </location>
</feature>
<dbReference type="GO" id="GO:0055085">
    <property type="term" value="P:transmembrane transport"/>
    <property type="evidence" value="ECO:0007669"/>
    <property type="project" value="InterPro"/>
</dbReference>
<dbReference type="InterPro" id="IPR000515">
    <property type="entry name" value="MetI-like"/>
</dbReference>
<keyword evidence="9" id="KW-0762">Sugar transport</keyword>
<dbReference type="Proteomes" id="UP000094067">
    <property type="component" value="Unassembled WGS sequence"/>
</dbReference>
<evidence type="ECO:0000313" key="10">
    <source>
        <dbReference type="Proteomes" id="UP000094067"/>
    </source>
</evidence>
<gene>
    <name evidence="9" type="primary">yteP_85</name>
    <name evidence="9" type="ORF">BEI61_05242</name>
</gene>
<dbReference type="InterPro" id="IPR050809">
    <property type="entry name" value="UgpAE/MalFG_permease"/>
</dbReference>
<dbReference type="RefSeq" id="WP_069154576.1">
    <property type="nucleotide sequence ID" value="NZ_MCGH01000003.1"/>
</dbReference>
<dbReference type="EMBL" id="MCGH01000003">
    <property type="protein sequence ID" value="ODM04435.1"/>
    <property type="molecule type" value="Genomic_DNA"/>
</dbReference>
<feature type="domain" description="ABC transmembrane type-1" evidence="8">
    <location>
        <begin position="90"/>
        <end position="306"/>
    </location>
</feature>
<evidence type="ECO:0000256" key="7">
    <source>
        <dbReference type="RuleBase" id="RU363032"/>
    </source>
</evidence>
<comment type="similarity">
    <text evidence="7">Belongs to the binding-protein-dependent transport system permease family.</text>
</comment>
<evidence type="ECO:0000256" key="1">
    <source>
        <dbReference type="ARBA" id="ARBA00004651"/>
    </source>
</evidence>
<dbReference type="PROSITE" id="PS50928">
    <property type="entry name" value="ABC_TM1"/>
    <property type="match status" value="1"/>
</dbReference>
<evidence type="ECO:0000259" key="8">
    <source>
        <dbReference type="PROSITE" id="PS50928"/>
    </source>
</evidence>
<evidence type="ECO:0000256" key="3">
    <source>
        <dbReference type="ARBA" id="ARBA00022475"/>
    </source>
</evidence>
<dbReference type="Pfam" id="PF00528">
    <property type="entry name" value="BPD_transp_1"/>
    <property type="match status" value="1"/>
</dbReference>
<feature type="transmembrane region" description="Helical" evidence="7">
    <location>
        <begin position="31"/>
        <end position="50"/>
    </location>
</feature>
<feature type="transmembrane region" description="Helical" evidence="7">
    <location>
        <begin position="96"/>
        <end position="115"/>
    </location>
</feature>
<protein>
    <submittedName>
        <fullName evidence="9">Putative multiple-sugar transport system permease YteP</fullName>
    </submittedName>
</protein>
<feature type="transmembrane region" description="Helical" evidence="7">
    <location>
        <begin position="135"/>
        <end position="161"/>
    </location>
</feature>
<evidence type="ECO:0000256" key="6">
    <source>
        <dbReference type="ARBA" id="ARBA00023136"/>
    </source>
</evidence>
<keyword evidence="2 7" id="KW-0813">Transport</keyword>
<feature type="transmembrane region" description="Helical" evidence="7">
    <location>
        <begin position="285"/>
        <end position="306"/>
    </location>
</feature>